<dbReference type="PANTHER" id="PTHR11783">
    <property type="entry name" value="SULFOTRANSFERASE SULT"/>
    <property type="match status" value="1"/>
</dbReference>
<reference evidence="4" key="1">
    <citation type="submission" date="2022-01" db="EMBL/GenBank/DDBJ databases">
        <authorList>
            <person name="King R."/>
        </authorList>
    </citation>
    <scope>NUCLEOTIDE SEQUENCE</scope>
</reference>
<organism evidence="4 5">
    <name type="scientific">Ceutorhynchus assimilis</name>
    <name type="common">cabbage seed weevil</name>
    <dbReference type="NCBI Taxonomy" id="467358"/>
    <lineage>
        <taxon>Eukaryota</taxon>
        <taxon>Metazoa</taxon>
        <taxon>Ecdysozoa</taxon>
        <taxon>Arthropoda</taxon>
        <taxon>Hexapoda</taxon>
        <taxon>Insecta</taxon>
        <taxon>Pterygota</taxon>
        <taxon>Neoptera</taxon>
        <taxon>Endopterygota</taxon>
        <taxon>Coleoptera</taxon>
        <taxon>Polyphaga</taxon>
        <taxon>Cucujiformia</taxon>
        <taxon>Curculionidae</taxon>
        <taxon>Ceutorhynchinae</taxon>
        <taxon>Ceutorhynchus</taxon>
    </lineage>
</organism>
<dbReference type="InterPro" id="IPR000863">
    <property type="entry name" value="Sulfotransferase_dom"/>
</dbReference>
<keyword evidence="2" id="KW-0808">Transferase</keyword>
<protein>
    <recommendedName>
        <fullName evidence="3">Sulfotransferase domain-containing protein</fullName>
    </recommendedName>
</protein>
<evidence type="ECO:0000256" key="2">
    <source>
        <dbReference type="ARBA" id="ARBA00022679"/>
    </source>
</evidence>
<keyword evidence="5" id="KW-1185">Reference proteome</keyword>
<dbReference type="SUPFAM" id="SSF52540">
    <property type="entry name" value="P-loop containing nucleoside triphosphate hydrolases"/>
    <property type="match status" value="1"/>
</dbReference>
<dbReference type="EMBL" id="OU892281">
    <property type="protein sequence ID" value="CAH1131623.1"/>
    <property type="molecule type" value="Genomic_DNA"/>
</dbReference>
<dbReference type="AlphaFoldDB" id="A0A9P0DE80"/>
<evidence type="ECO:0000313" key="5">
    <source>
        <dbReference type="Proteomes" id="UP001152799"/>
    </source>
</evidence>
<evidence type="ECO:0000259" key="3">
    <source>
        <dbReference type="Pfam" id="PF00685"/>
    </source>
</evidence>
<dbReference type="OrthoDB" id="205623at2759"/>
<dbReference type="GO" id="GO:0008146">
    <property type="term" value="F:sulfotransferase activity"/>
    <property type="evidence" value="ECO:0007669"/>
    <property type="project" value="InterPro"/>
</dbReference>
<feature type="domain" description="Sulfotransferase" evidence="3">
    <location>
        <begin position="49"/>
        <end position="318"/>
    </location>
</feature>
<accession>A0A9P0DE80</accession>
<comment type="similarity">
    <text evidence="1">Belongs to the sulfotransferase 1 family.</text>
</comment>
<proteinExistence type="inferred from homology"/>
<name>A0A9P0DE80_9CUCU</name>
<evidence type="ECO:0000313" key="4">
    <source>
        <dbReference type="EMBL" id="CAH1131623.1"/>
    </source>
</evidence>
<dbReference type="Proteomes" id="UP001152799">
    <property type="component" value="Chromosome 5"/>
</dbReference>
<evidence type="ECO:0000256" key="1">
    <source>
        <dbReference type="ARBA" id="ARBA00005771"/>
    </source>
</evidence>
<dbReference type="Gene3D" id="3.40.50.300">
    <property type="entry name" value="P-loop containing nucleotide triphosphate hydrolases"/>
    <property type="match status" value="1"/>
</dbReference>
<dbReference type="InterPro" id="IPR027417">
    <property type="entry name" value="P-loop_NTPase"/>
</dbReference>
<sequence>MLTVPQNREKEFDGLENINKWSKNIEGVFMPKKFMEIHKKVDEWKVNENDVWIVSFPKTGTTWTQEMVWLLLNDLNYKAAEKNLIKRSPQLEATAMVRTPYLNVFSPVIPHAIRNSLKYVKNKKSPACIKTHLPLNLLPKELKMGIKKPKIIYISRNPKDTCISYYYFSKLIKEFDGSLNEFCNLFLAGNVNFAPFWNHVLPFWEKRNEPNILFLKYEDLKSDLPAAISKTAKFLNKDLTQEQLGELTNHLSFESMEQNPSVNYEWLVKMSQMFKPDRKDKDNKFMRQGKVGGYKEAMAPTMIERFDNWTEKNTTGTGLTYL</sequence>
<dbReference type="Pfam" id="PF00685">
    <property type="entry name" value="Sulfotransfer_1"/>
    <property type="match status" value="1"/>
</dbReference>
<gene>
    <name evidence="4" type="ORF">CEUTPL_LOCUS10181</name>
</gene>